<dbReference type="CDD" id="cd03414">
    <property type="entry name" value="CbiX_SirB_C"/>
    <property type="match status" value="1"/>
</dbReference>
<dbReference type="Proteomes" id="UP000548423">
    <property type="component" value="Unassembled WGS sequence"/>
</dbReference>
<dbReference type="AlphaFoldDB" id="A0A852TL93"/>
<dbReference type="GO" id="GO:0046872">
    <property type="term" value="F:metal ion binding"/>
    <property type="evidence" value="ECO:0007669"/>
    <property type="project" value="UniProtKB-KW"/>
</dbReference>
<evidence type="ECO:0000256" key="1">
    <source>
        <dbReference type="ARBA" id="ARBA00022723"/>
    </source>
</evidence>
<dbReference type="CDD" id="cd03416">
    <property type="entry name" value="CbiX_SirB_N"/>
    <property type="match status" value="1"/>
</dbReference>
<evidence type="ECO:0000313" key="3">
    <source>
        <dbReference type="EMBL" id="NYE08931.1"/>
    </source>
</evidence>
<evidence type="ECO:0000313" key="4">
    <source>
        <dbReference type="Proteomes" id="UP000548423"/>
    </source>
</evidence>
<dbReference type="InterPro" id="IPR002762">
    <property type="entry name" value="CbiX-like"/>
</dbReference>
<dbReference type="EC" id="4.99.1.3" evidence="3"/>
<organism evidence="3 4">
    <name type="scientific">Neobacillus niacini</name>
    <dbReference type="NCBI Taxonomy" id="86668"/>
    <lineage>
        <taxon>Bacteria</taxon>
        <taxon>Bacillati</taxon>
        <taxon>Bacillota</taxon>
        <taxon>Bacilli</taxon>
        <taxon>Bacillales</taxon>
        <taxon>Bacillaceae</taxon>
        <taxon>Neobacillus</taxon>
    </lineage>
</organism>
<reference evidence="4" key="1">
    <citation type="submission" date="2020-07" db="EMBL/GenBank/DDBJ databases">
        <authorList>
            <person name="Partida-Martinez L."/>
            <person name="Huntemann M."/>
            <person name="Clum A."/>
            <person name="Wang J."/>
            <person name="Palaniappan K."/>
            <person name="Ritter S."/>
            <person name="Chen I.-M."/>
            <person name="Stamatis D."/>
            <person name="Reddy T."/>
            <person name="O'Malley R."/>
            <person name="Daum C."/>
            <person name="Shapiro N."/>
            <person name="Ivanova N."/>
            <person name="Kyrpides N."/>
            <person name="Woyke T."/>
        </authorList>
    </citation>
    <scope>NUCLEOTIDE SEQUENCE [LARGE SCALE GENOMIC DNA]</scope>
    <source>
        <strain evidence="4">AT2.8</strain>
    </source>
</reference>
<dbReference type="Gene3D" id="3.40.30.10">
    <property type="entry name" value="Glutaredoxin"/>
    <property type="match status" value="1"/>
</dbReference>
<dbReference type="Pfam" id="PF01903">
    <property type="entry name" value="CbiX"/>
    <property type="match status" value="2"/>
</dbReference>
<proteinExistence type="predicted"/>
<accession>A0A852TL93</accession>
<dbReference type="Gene3D" id="3.40.50.1400">
    <property type="match status" value="2"/>
</dbReference>
<dbReference type="PANTHER" id="PTHR33542">
    <property type="entry name" value="SIROHYDROCHLORIN FERROCHELATASE, CHLOROPLASTIC"/>
    <property type="match status" value="1"/>
</dbReference>
<dbReference type="InterPro" id="IPR050963">
    <property type="entry name" value="Sirohydro_Cobaltochel/CbiX"/>
</dbReference>
<sequence>MTTWNLTQMQRHLLICNGATCMGAGAEEVTQQIRDEIRKNRLDEHIHTSRTRCNGRCKDKCVVIDYPKGTWYSVQDEETARDIVHEAVEQDAIIYSMEHGVRKRSENRMKGIDKYKKGKGPMKKAVLFVGHGSRLEAGNIEVREFIGQMKEYIDPALLVETCFLEFASPNIEDGIQLCVEQGADEIHVIPIILLHAGHSKLHIPAEIEHAKEHFPDVQFTYGQTIGVHEEVFEILKTRLTEAGFDVEQKHEDTAILLIGRGGSDPYANGDFYKISRLLWEKLHVPIVESAFMGVTTPTVQDGMERCIKLGAKKIIMLPYFLFTGILMERMNKMAEQFKESYPHISVDIAQYFGYHPKLRTVLLERMNQAINGTSTGMQDLENFRKYAEEHGYQHHHHQHN</sequence>
<dbReference type="CDD" id="cd02980">
    <property type="entry name" value="TRX_Fd_family"/>
    <property type="match status" value="1"/>
</dbReference>
<keyword evidence="1" id="KW-0479">Metal-binding</keyword>
<name>A0A852TL93_9BACI</name>
<dbReference type="SUPFAM" id="SSF52833">
    <property type="entry name" value="Thioredoxin-like"/>
    <property type="match status" value="1"/>
</dbReference>
<dbReference type="PANTHER" id="PTHR33542:SF3">
    <property type="entry name" value="SIROHYDROCHLORIN FERROCHELATASE, CHLOROPLASTIC"/>
    <property type="match status" value="1"/>
</dbReference>
<dbReference type="InterPro" id="IPR036249">
    <property type="entry name" value="Thioredoxin-like_sf"/>
</dbReference>
<gene>
    <name evidence="3" type="ORF">F4694_005788</name>
</gene>
<comment type="caution">
    <text evidence="3">The sequence shown here is derived from an EMBL/GenBank/DDBJ whole genome shotgun (WGS) entry which is preliminary data.</text>
</comment>
<dbReference type="EMBL" id="JACCBX010000017">
    <property type="protein sequence ID" value="NYE08931.1"/>
    <property type="molecule type" value="Genomic_DNA"/>
</dbReference>
<keyword evidence="2 3" id="KW-0456">Lyase</keyword>
<dbReference type="SUPFAM" id="SSF53800">
    <property type="entry name" value="Chelatase"/>
    <property type="match status" value="1"/>
</dbReference>
<protein>
    <submittedName>
        <fullName evidence="3">Sirohydrochlorin cobaltochelatase</fullName>
        <ecNumber evidence="3">4.99.1.3</ecNumber>
    </submittedName>
</protein>
<evidence type="ECO:0000256" key="2">
    <source>
        <dbReference type="ARBA" id="ARBA00023239"/>
    </source>
</evidence>
<dbReference type="GO" id="GO:0016852">
    <property type="term" value="F:sirohydrochlorin cobaltochelatase activity"/>
    <property type="evidence" value="ECO:0007669"/>
    <property type="project" value="UniProtKB-EC"/>
</dbReference>
<reference evidence="4" key="2">
    <citation type="submission" date="2020-08" db="EMBL/GenBank/DDBJ databases">
        <title>The Agave Microbiome: Exploring the role of microbial communities in plant adaptations to desert environments.</title>
        <authorList>
            <person name="Partida-Martinez L.P."/>
        </authorList>
    </citation>
    <scope>NUCLEOTIDE SEQUENCE [LARGE SCALE GENOMIC DNA]</scope>
    <source>
        <strain evidence="4">AT2.8</strain>
    </source>
</reference>